<name>A0A2A4T7V4_9DELT</name>
<dbReference type="Gene3D" id="3.40.50.2000">
    <property type="entry name" value="Glycogen Phosphorylase B"/>
    <property type="match status" value="2"/>
</dbReference>
<dbReference type="InterPro" id="IPR001296">
    <property type="entry name" value="Glyco_trans_1"/>
</dbReference>
<dbReference type="InterPro" id="IPR028098">
    <property type="entry name" value="Glyco_trans_4-like_N"/>
</dbReference>
<protein>
    <submittedName>
        <fullName evidence="3">Group 1 glycosyl transferase</fullName>
    </submittedName>
</protein>
<feature type="domain" description="Glycosyltransferase subfamily 4-like N-terminal" evidence="2">
    <location>
        <begin position="13"/>
        <end position="171"/>
    </location>
</feature>
<dbReference type="AlphaFoldDB" id="A0A2A4T7V4"/>
<evidence type="ECO:0000313" key="3">
    <source>
        <dbReference type="EMBL" id="PCI29369.1"/>
    </source>
</evidence>
<feature type="domain" description="Glycosyl transferase family 1" evidence="1">
    <location>
        <begin position="191"/>
        <end position="343"/>
    </location>
</feature>
<evidence type="ECO:0000313" key="4">
    <source>
        <dbReference type="Proteomes" id="UP000218113"/>
    </source>
</evidence>
<dbReference type="Proteomes" id="UP000218113">
    <property type="component" value="Unassembled WGS sequence"/>
</dbReference>
<evidence type="ECO:0000259" key="1">
    <source>
        <dbReference type="Pfam" id="PF00534"/>
    </source>
</evidence>
<dbReference type="SUPFAM" id="SSF53756">
    <property type="entry name" value="UDP-Glycosyltransferase/glycogen phosphorylase"/>
    <property type="match status" value="1"/>
</dbReference>
<accession>A0A2A4T7V4</accession>
<dbReference type="PANTHER" id="PTHR12526:SF630">
    <property type="entry name" value="GLYCOSYLTRANSFERASE"/>
    <property type="match status" value="1"/>
</dbReference>
<proteinExistence type="predicted"/>
<dbReference type="CDD" id="cd03820">
    <property type="entry name" value="GT4_AmsD-like"/>
    <property type="match status" value="1"/>
</dbReference>
<keyword evidence="3" id="KW-0808">Transferase</keyword>
<dbReference type="EMBL" id="NVSR01000015">
    <property type="protein sequence ID" value="PCI29369.1"/>
    <property type="molecule type" value="Genomic_DNA"/>
</dbReference>
<dbReference type="PANTHER" id="PTHR12526">
    <property type="entry name" value="GLYCOSYLTRANSFERASE"/>
    <property type="match status" value="1"/>
</dbReference>
<organism evidence="3 4">
    <name type="scientific">SAR324 cluster bacterium</name>
    <dbReference type="NCBI Taxonomy" id="2024889"/>
    <lineage>
        <taxon>Bacteria</taxon>
        <taxon>Deltaproteobacteria</taxon>
        <taxon>SAR324 cluster</taxon>
    </lineage>
</organism>
<dbReference type="GO" id="GO:0016757">
    <property type="term" value="F:glycosyltransferase activity"/>
    <property type="evidence" value="ECO:0007669"/>
    <property type="project" value="InterPro"/>
</dbReference>
<dbReference type="Pfam" id="PF00534">
    <property type="entry name" value="Glycos_transf_1"/>
    <property type="match status" value="1"/>
</dbReference>
<gene>
    <name evidence="3" type="ORF">COB67_04240</name>
</gene>
<reference evidence="4" key="1">
    <citation type="submission" date="2017-08" db="EMBL/GenBank/DDBJ databases">
        <title>A dynamic microbial community with high functional redundancy inhabits the cold, oxic subseafloor aquifer.</title>
        <authorList>
            <person name="Tully B.J."/>
            <person name="Wheat C.G."/>
            <person name="Glazer B.T."/>
            <person name="Huber J.A."/>
        </authorList>
    </citation>
    <scope>NUCLEOTIDE SEQUENCE [LARGE SCALE GENOMIC DNA]</scope>
</reference>
<evidence type="ECO:0000259" key="2">
    <source>
        <dbReference type="Pfam" id="PF13439"/>
    </source>
</evidence>
<sequence length="362" mass="40429">MKLVLVISSLSCGGSERVLSEMANYWSQTGHEVTLLTLDDGSSHFYQLNPTVKWYPLNLLKKSENFFQAVGANFQRIAVLRTEIRKVHPDVVISFLYATNIMVLLASAFSSFPVIVSERNHPAMKKESPRGWSHIRKLMYPRARHLVVQTNSIKNWFIGYNKSIPIIHNPIGMADSSLNEAPEIPLPAGRFATAMGSLSHQKGFDILIKIFTRLLLRFPDWELVILGEGALRKDLEDQVKKLGAVGKIRFPGSVKNPTTVLKRSDLFLFSSRYEGFPNALLEAMACGLPVVSFDCPSGPADMIRNGENGMLVPLGNSDELEQVAAKLMADPSKRKQLAKEAQKVQTTFSREAIMAEWTKLLN</sequence>
<comment type="caution">
    <text evidence="3">The sequence shown here is derived from an EMBL/GenBank/DDBJ whole genome shotgun (WGS) entry which is preliminary data.</text>
</comment>
<dbReference type="Pfam" id="PF13439">
    <property type="entry name" value="Glyco_transf_4"/>
    <property type="match status" value="1"/>
</dbReference>